<reference evidence="5 6" key="1">
    <citation type="submission" date="2020-11" db="EMBL/GenBank/DDBJ databases">
        <title>Kefir isolates.</title>
        <authorList>
            <person name="Marcisauskas S."/>
            <person name="Kim Y."/>
            <person name="Blasche S."/>
        </authorList>
    </citation>
    <scope>NUCLEOTIDE SEQUENCE [LARGE SCALE GENOMIC DNA]</scope>
    <source>
        <strain evidence="5 6">KR</strain>
    </source>
</reference>
<comment type="caution">
    <text evidence="5">The sequence shown here is derived from an EMBL/GenBank/DDBJ whole genome shotgun (WGS) entry which is preliminary data.</text>
</comment>
<dbReference type="InterPro" id="IPR029058">
    <property type="entry name" value="AB_hydrolase_fold"/>
</dbReference>
<accession>A0A9P6W2E4</accession>
<dbReference type="Pfam" id="PF00135">
    <property type="entry name" value="COesterase"/>
    <property type="match status" value="1"/>
</dbReference>
<dbReference type="PANTHER" id="PTHR45570:SF1">
    <property type="entry name" value="CARBOXYLIC ESTER HYDROLASE"/>
    <property type="match status" value="1"/>
</dbReference>
<keyword evidence="2 3" id="KW-0378">Hydrolase</keyword>
<protein>
    <recommendedName>
        <fullName evidence="3">Carboxylic ester hydrolase</fullName>
        <ecNumber evidence="3">3.1.1.-</ecNumber>
    </recommendedName>
</protein>
<evidence type="ECO:0000259" key="4">
    <source>
        <dbReference type="Pfam" id="PF00135"/>
    </source>
</evidence>
<evidence type="ECO:0000256" key="2">
    <source>
        <dbReference type="ARBA" id="ARBA00022801"/>
    </source>
</evidence>
<name>A0A9P6W2E4_RHOMI</name>
<dbReference type="PANTHER" id="PTHR45570">
    <property type="entry name" value="CARBOXYLIC ESTER HYDROLASE"/>
    <property type="match status" value="1"/>
</dbReference>
<evidence type="ECO:0000256" key="3">
    <source>
        <dbReference type="RuleBase" id="RU361235"/>
    </source>
</evidence>
<dbReference type="GO" id="GO:0016787">
    <property type="term" value="F:hydrolase activity"/>
    <property type="evidence" value="ECO:0007669"/>
    <property type="project" value="UniProtKB-KW"/>
</dbReference>
<dbReference type="InterPro" id="IPR019826">
    <property type="entry name" value="Carboxylesterase_B_AS"/>
</dbReference>
<dbReference type="EMBL" id="PUHQ01000042">
    <property type="protein sequence ID" value="KAG0660613.1"/>
    <property type="molecule type" value="Genomic_DNA"/>
</dbReference>
<keyword evidence="3" id="KW-0732">Signal</keyword>
<dbReference type="AlphaFoldDB" id="A0A9P6W2E4"/>
<comment type="similarity">
    <text evidence="1 3">Belongs to the type-B carboxylesterase/lipase family.</text>
</comment>
<dbReference type="SUPFAM" id="SSF53474">
    <property type="entry name" value="alpha/beta-Hydrolases"/>
    <property type="match status" value="1"/>
</dbReference>
<organism evidence="5 6">
    <name type="scientific">Rhodotorula mucilaginosa</name>
    <name type="common">Yeast</name>
    <name type="synonym">Rhodotorula rubra</name>
    <dbReference type="NCBI Taxonomy" id="5537"/>
    <lineage>
        <taxon>Eukaryota</taxon>
        <taxon>Fungi</taxon>
        <taxon>Dikarya</taxon>
        <taxon>Basidiomycota</taxon>
        <taxon>Pucciniomycotina</taxon>
        <taxon>Microbotryomycetes</taxon>
        <taxon>Sporidiobolales</taxon>
        <taxon>Sporidiobolaceae</taxon>
        <taxon>Rhodotorula</taxon>
    </lineage>
</organism>
<dbReference type="Gene3D" id="3.40.50.1820">
    <property type="entry name" value="alpha/beta hydrolase"/>
    <property type="match status" value="1"/>
</dbReference>
<dbReference type="OrthoDB" id="408631at2759"/>
<gene>
    <name evidence="5" type="ORF">C6P46_004476</name>
</gene>
<keyword evidence="6" id="KW-1185">Reference proteome</keyword>
<feature type="signal peptide" evidence="3">
    <location>
        <begin position="1"/>
        <end position="18"/>
    </location>
</feature>
<sequence length="526" mass="56185">MLAFPLLRLLQALAPALALGAHHAKAAAIPTPCSNVDTRYGQLCAYPNAGVDRFTMPYAKPPTGANRFADPVPLDRFDASLDTRALPQPCAQFDPATGATIGSEDCLYMTIYTPEGARPPHGYPKLPVLVWVHGGSFTAGGTAVLDPTAFAKSQQVIVVMVQYRLGAFGWLKADDLGVAGNFGLKDVVQALKMVQEQITLFGGDPTRVTLAGQSSGAEIVKSLLVTPAADSLFHRAILQSAPLDYPDLSVSTANTVGRHFVNDLLGLSALASLRSASVASIVQAQLQLSAEALGLSTSLPDLSFAEPLKTVVDGSFVTRDFRQVISNGGQLNVPSRNLIFTTVKEEGCASVGQILTQPLPTEYFPAYASAFYPTRVNKILSSGLWDPSKLKGDSDAVRKQFSQLATDFFWTCPNHLTARSIAKASGSTNKDRAICKSSVTHEDDILAIFDSVPSRSNRYVWLQRQLVNQVQSRWAAFARTGEPNADAYGGWSPVSGRDGELTGLAISPSGGALSQRTQQCAVYTYA</sequence>
<evidence type="ECO:0000256" key="1">
    <source>
        <dbReference type="ARBA" id="ARBA00005964"/>
    </source>
</evidence>
<evidence type="ECO:0000313" key="6">
    <source>
        <dbReference type="Proteomes" id="UP000777482"/>
    </source>
</evidence>
<feature type="domain" description="Carboxylesterase type B" evidence="4">
    <location>
        <begin position="50"/>
        <end position="520"/>
    </location>
</feature>
<dbReference type="InterPro" id="IPR002018">
    <property type="entry name" value="CarbesteraseB"/>
</dbReference>
<proteinExistence type="inferred from homology"/>
<feature type="chain" id="PRO_5040534190" description="Carboxylic ester hydrolase" evidence="3">
    <location>
        <begin position="19"/>
        <end position="526"/>
    </location>
</feature>
<dbReference type="EC" id="3.1.1.-" evidence="3"/>
<dbReference type="Proteomes" id="UP000777482">
    <property type="component" value="Unassembled WGS sequence"/>
</dbReference>
<dbReference type="PROSITE" id="PS00122">
    <property type="entry name" value="CARBOXYLESTERASE_B_1"/>
    <property type="match status" value="1"/>
</dbReference>
<evidence type="ECO:0000313" key="5">
    <source>
        <dbReference type="EMBL" id="KAG0660613.1"/>
    </source>
</evidence>